<accession>A0AAW6CC53</accession>
<dbReference type="RefSeq" id="WP_021629666.1">
    <property type="nucleotide sequence ID" value="NZ_JAQDDA010000051.1"/>
</dbReference>
<sequence length="357" mass="41612">MKDRYIIAVLAVFLQIAVLVGCSGRESNSIEIASVNGEKILASDFDLAKAQYESKNMLDAELLDGLIKERIVLQYGEKIEDIITEEDVEKKLQALKAEQNGNIFYQKAMKEYGSEEAIKIALKNRLIYNFVKDDLMNQFLSVLRIDEDKLYFRAEEFAEQYDIDRLDNKEREDYLETVFMQYRDSLTNELFDLYFQVWLNEQFRNSDIKYVSDIEPLSTCKRIQLRGDSVLIDQEEDTLRNITFTEAQEVYGNFLYIPNEMEQYDSIEILGYHNVREQIKVLRIDYIDEKQKMPISISLIVSPDLEMGEEKVISENSGVNIVEYNIAQIGVKYSICSSLEVETIEEVLDRIIPYVLQ</sequence>
<proteinExistence type="predicted"/>
<dbReference type="AlphaFoldDB" id="A0AAW6CC53"/>
<reference evidence="1" key="1">
    <citation type="submission" date="2023-01" db="EMBL/GenBank/DDBJ databases">
        <title>Human gut microbiome strain richness.</title>
        <authorList>
            <person name="Chen-Liaw A."/>
        </authorList>
    </citation>
    <scope>NUCLEOTIDE SEQUENCE</scope>
    <source>
        <strain evidence="1">2225st1_A6_2225SCRN_200828</strain>
    </source>
</reference>
<evidence type="ECO:0000313" key="1">
    <source>
        <dbReference type="EMBL" id="MDB7908908.1"/>
    </source>
</evidence>
<protein>
    <recommendedName>
        <fullName evidence="3">Peptidylprolyl isomerase</fullName>
    </recommendedName>
</protein>
<dbReference type="Gene3D" id="1.10.4030.10">
    <property type="entry name" value="Porin chaperone SurA, peptide-binding domain"/>
    <property type="match status" value="1"/>
</dbReference>
<evidence type="ECO:0000313" key="2">
    <source>
        <dbReference type="Proteomes" id="UP001211006"/>
    </source>
</evidence>
<organism evidence="1 2">
    <name type="scientific">Flavonifractor plautii</name>
    <name type="common">Fusobacterium plautii</name>
    <dbReference type="NCBI Taxonomy" id="292800"/>
    <lineage>
        <taxon>Bacteria</taxon>
        <taxon>Bacillati</taxon>
        <taxon>Bacillota</taxon>
        <taxon>Clostridia</taxon>
        <taxon>Eubacteriales</taxon>
        <taxon>Oscillospiraceae</taxon>
        <taxon>Flavonifractor</taxon>
    </lineage>
</organism>
<dbReference type="Proteomes" id="UP001211006">
    <property type="component" value="Unassembled WGS sequence"/>
</dbReference>
<dbReference type="InterPro" id="IPR027304">
    <property type="entry name" value="Trigger_fact/SurA_dom_sf"/>
</dbReference>
<gene>
    <name evidence="1" type="ORF">PND83_23280</name>
</gene>
<dbReference type="EMBL" id="JAQLWO010000052">
    <property type="protein sequence ID" value="MDB7908908.1"/>
    <property type="molecule type" value="Genomic_DNA"/>
</dbReference>
<dbReference type="SUPFAM" id="SSF109998">
    <property type="entry name" value="Triger factor/SurA peptide-binding domain-like"/>
    <property type="match status" value="1"/>
</dbReference>
<comment type="caution">
    <text evidence="1">The sequence shown here is derived from an EMBL/GenBank/DDBJ whole genome shotgun (WGS) entry which is preliminary data.</text>
</comment>
<name>A0AAW6CC53_FLAPL</name>
<evidence type="ECO:0008006" key="3">
    <source>
        <dbReference type="Google" id="ProtNLM"/>
    </source>
</evidence>
<dbReference type="PROSITE" id="PS51257">
    <property type="entry name" value="PROKAR_LIPOPROTEIN"/>
    <property type="match status" value="1"/>
</dbReference>